<comment type="caution">
    <text evidence="11">The sequence shown here is derived from an EMBL/GenBank/DDBJ whole genome shotgun (WGS) entry which is preliminary data.</text>
</comment>
<dbReference type="AlphaFoldDB" id="G7GYX3"/>
<name>G7GYX3_9ACTN</name>
<feature type="transmembrane region" description="Helical" evidence="9">
    <location>
        <begin position="21"/>
        <end position="44"/>
    </location>
</feature>
<evidence type="ECO:0000256" key="1">
    <source>
        <dbReference type="ARBA" id="ARBA00000085"/>
    </source>
</evidence>
<organism evidence="11 12">
    <name type="scientific">Gordonia araii NBRC 100433</name>
    <dbReference type="NCBI Taxonomy" id="1073574"/>
    <lineage>
        <taxon>Bacteria</taxon>
        <taxon>Bacillati</taxon>
        <taxon>Actinomycetota</taxon>
        <taxon>Actinomycetes</taxon>
        <taxon>Mycobacteriales</taxon>
        <taxon>Gordoniaceae</taxon>
        <taxon>Gordonia</taxon>
    </lineage>
</organism>
<dbReference type="CDD" id="cd16917">
    <property type="entry name" value="HATPase_UhpB-NarQ-NarX-like"/>
    <property type="match status" value="1"/>
</dbReference>
<dbReference type="PANTHER" id="PTHR24421">
    <property type="entry name" value="NITRATE/NITRITE SENSOR PROTEIN NARX-RELATED"/>
    <property type="match status" value="1"/>
</dbReference>
<dbReference type="SUPFAM" id="SSF55874">
    <property type="entry name" value="ATPase domain of HSP90 chaperone/DNA topoisomerase II/histidine kinase"/>
    <property type="match status" value="1"/>
</dbReference>
<evidence type="ECO:0000256" key="5">
    <source>
        <dbReference type="ARBA" id="ARBA00022741"/>
    </source>
</evidence>
<comment type="catalytic activity">
    <reaction evidence="1">
        <text>ATP + protein L-histidine = ADP + protein N-phospho-L-histidine.</text>
        <dbReference type="EC" id="2.7.13.3"/>
    </reaction>
</comment>
<evidence type="ECO:0000313" key="12">
    <source>
        <dbReference type="Proteomes" id="UP000035088"/>
    </source>
</evidence>
<accession>G7GYX3</accession>
<feature type="transmembrane region" description="Helical" evidence="9">
    <location>
        <begin position="77"/>
        <end position="95"/>
    </location>
</feature>
<dbReference type="Proteomes" id="UP000035088">
    <property type="component" value="Unassembled WGS sequence"/>
</dbReference>
<dbReference type="InterPro" id="IPR036890">
    <property type="entry name" value="HATPase_C_sf"/>
</dbReference>
<dbReference type="InterPro" id="IPR050482">
    <property type="entry name" value="Sensor_HK_TwoCompSys"/>
</dbReference>
<feature type="transmembrane region" description="Helical" evidence="9">
    <location>
        <begin position="101"/>
        <end position="119"/>
    </location>
</feature>
<evidence type="ECO:0000256" key="6">
    <source>
        <dbReference type="ARBA" id="ARBA00022777"/>
    </source>
</evidence>
<evidence type="ECO:0000256" key="4">
    <source>
        <dbReference type="ARBA" id="ARBA00022679"/>
    </source>
</evidence>
<dbReference type="RefSeq" id="WP_007320875.1">
    <property type="nucleotide sequence ID" value="NZ_BAEE01000021.1"/>
</dbReference>
<dbReference type="Gene3D" id="3.30.565.10">
    <property type="entry name" value="Histidine kinase-like ATPase, C-terminal domain"/>
    <property type="match status" value="1"/>
</dbReference>
<dbReference type="GO" id="GO:0000155">
    <property type="term" value="F:phosphorelay sensor kinase activity"/>
    <property type="evidence" value="ECO:0007669"/>
    <property type="project" value="InterPro"/>
</dbReference>
<keyword evidence="7" id="KW-0067">ATP-binding</keyword>
<proteinExistence type="predicted"/>
<dbReference type="PANTHER" id="PTHR24421:SF10">
    <property type="entry name" value="NITRATE_NITRITE SENSOR PROTEIN NARQ"/>
    <property type="match status" value="1"/>
</dbReference>
<evidence type="ECO:0000256" key="2">
    <source>
        <dbReference type="ARBA" id="ARBA00012438"/>
    </source>
</evidence>
<keyword evidence="5" id="KW-0547">Nucleotide-binding</keyword>
<keyword evidence="12" id="KW-1185">Reference proteome</keyword>
<reference evidence="11 12" key="1">
    <citation type="submission" date="2011-11" db="EMBL/GenBank/DDBJ databases">
        <title>Whole genome shotgun sequence of Gordonia araii NBRC 100433.</title>
        <authorList>
            <person name="Yoshida Y."/>
            <person name="Hosoyama A."/>
            <person name="Tsuchikane K."/>
            <person name="Katsumata H."/>
            <person name="Yamazaki S."/>
            <person name="Fujita N."/>
        </authorList>
    </citation>
    <scope>NUCLEOTIDE SEQUENCE [LARGE SCALE GENOMIC DNA]</scope>
    <source>
        <strain evidence="11 12">NBRC 100433</strain>
    </source>
</reference>
<dbReference type="OrthoDB" id="227596at2"/>
<evidence type="ECO:0000313" key="11">
    <source>
        <dbReference type="EMBL" id="GAB08798.1"/>
    </source>
</evidence>
<dbReference type="STRING" id="1073574.GOARA_021_00350"/>
<feature type="transmembrane region" description="Helical" evidence="9">
    <location>
        <begin position="124"/>
        <end position="140"/>
    </location>
</feature>
<dbReference type="InterPro" id="IPR011712">
    <property type="entry name" value="Sig_transdc_His_kin_sub3_dim/P"/>
</dbReference>
<keyword evidence="6 11" id="KW-0418">Kinase</keyword>
<keyword evidence="9" id="KW-0472">Membrane</keyword>
<evidence type="ECO:0000256" key="9">
    <source>
        <dbReference type="SAM" id="Phobius"/>
    </source>
</evidence>
<dbReference type="GO" id="GO:0005524">
    <property type="term" value="F:ATP binding"/>
    <property type="evidence" value="ECO:0007669"/>
    <property type="project" value="UniProtKB-KW"/>
</dbReference>
<evidence type="ECO:0000259" key="10">
    <source>
        <dbReference type="Pfam" id="PF07730"/>
    </source>
</evidence>
<sequence length="409" mass="42828">MGWLLERYRHMFALMGYHYPPHYMLIAEAGQVLFCSFAVGQRVALGVSGWQALIVAAAAVLGLAPTVALLFKMNRPLLPLLPAHYIGTVALFWLVPVHGDVAPLILVLGATTAAAVTTFRQSCVYVLLFATAAAVGTITGVAEQGWLIVLMVGFGGCVGQLLQQQLRAMEAEHREHERQQIVERAGIAGEVHDVVAHSLSIVLLNVTAARRSLEAGRGTGGGADAGDVDDALDALRDAEAQGREAMGDVRRTIELLRSDGSPDTPQPGLADIDGLVAGFRRAGSQIDWKFRLPGEKLSSATELAVYRVVQESLSNASRHAPGAAVAVEAGPSRAGGYTVQVSNPIGVGGRAGKVGSGLGIAGMTSRVENLGGGFSAGAVGNRWVVNARFGASTDEPAATCLIEEVIRGR</sequence>
<feature type="transmembrane region" description="Helical" evidence="9">
    <location>
        <begin position="50"/>
        <end position="70"/>
    </location>
</feature>
<dbReference type="GO" id="GO:0016020">
    <property type="term" value="C:membrane"/>
    <property type="evidence" value="ECO:0007669"/>
    <property type="project" value="InterPro"/>
</dbReference>
<dbReference type="EC" id="2.7.13.3" evidence="2"/>
<evidence type="ECO:0000256" key="8">
    <source>
        <dbReference type="ARBA" id="ARBA00023012"/>
    </source>
</evidence>
<evidence type="ECO:0000256" key="3">
    <source>
        <dbReference type="ARBA" id="ARBA00022553"/>
    </source>
</evidence>
<dbReference type="Pfam" id="PF07730">
    <property type="entry name" value="HisKA_3"/>
    <property type="match status" value="1"/>
</dbReference>
<gene>
    <name evidence="11" type="ORF">GOARA_021_00350</name>
</gene>
<dbReference type="GO" id="GO:0046983">
    <property type="term" value="F:protein dimerization activity"/>
    <property type="evidence" value="ECO:0007669"/>
    <property type="project" value="InterPro"/>
</dbReference>
<evidence type="ECO:0000256" key="7">
    <source>
        <dbReference type="ARBA" id="ARBA00022840"/>
    </source>
</evidence>
<keyword evidence="9" id="KW-1133">Transmembrane helix</keyword>
<keyword evidence="9" id="KW-0812">Transmembrane</keyword>
<keyword evidence="4" id="KW-0808">Transferase</keyword>
<feature type="domain" description="Signal transduction histidine kinase subgroup 3 dimerisation and phosphoacceptor" evidence="10">
    <location>
        <begin position="183"/>
        <end position="259"/>
    </location>
</feature>
<protein>
    <recommendedName>
        <fullName evidence="2">histidine kinase</fullName>
        <ecNumber evidence="2">2.7.13.3</ecNumber>
    </recommendedName>
</protein>
<keyword evidence="3" id="KW-0597">Phosphoprotein</keyword>
<keyword evidence="8" id="KW-0902">Two-component regulatory system</keyword>
<dbReference type="Gene3D" id="1.20.5.1930">
    <property type="match status" value="1"/>
</dbReference>
<dbReference type="EMBL" id="BAEE01000021">
    <property type="protein sequence ID" value="GAB08798.1"/>
    <property type="molecule type" value="Genomic_DNA"/>
</dbReference>